<evidence type="ECO:0000313" key="3">
    <source>
        <dbReference type="EMBL" id="KAK1418007.1"/>
    </source>
</evidence>
<reference evidence="3" key="1">
    <citation type="journal article" date="2023" name="bioRxiv">
        <title>Improved chromosome-level genome assembly for marigold (Tagetes erecta).</title>
        <authorList>
            <person name="Jiang F."/>
            <person name="Yuan L."/>
            <person name="Wang S."/>
            <person name="Wang H."/>
            <person name="Xu D."/>
            <person name="Wang A."/>
            <person name="Fan W."/>
        </authorList>
    </citation>
    <scope>NUCLEOTIDE SEQUENCE</scope>
    <source>
        <strain evidence="3">WSJ</strain>
        <tissue evidence="3">Leaf</tissue>
    </source>
</reference>
<keyword evidence="1" id="KW-1133">Transmembrane helix</keyword>
<feature type="signal peptide" evidence="2">
    <location>
        <begin position="1"/>
        <end position="25"/>
    </location>
</feature>
<keyword evidence="1" id="KW-0472">Membrane</keyword>
<keyword evidence="2" id="KW-0732">Signal</keyword>
<feature type="transmembrane region" description="Helical" evidence="1">
    <location>
        <begin position="41"/>
        <end position="62"/>
    </location>
</feature>
<accession>A0AAD8NQZ8</accession>
<protein>
    <submittedName>
        <fullName evidence="3">Uncharacterized protein</fullName>
    </submittedName>
</protein>
<dbReference type="EMBL" id="JAUHHV010000007">
    <property type="protein sequence ID" value="KAK1418007.1"/>
    <property type="molecule type" value="Genomic_DNA"/>
</dbReference>
<dbReference type="AlphaFoldDB" id="A0AAD8NQZ8"/>
<name>A0AAD8NQZ8_TARER</name>
<feature type="chain" id="PRO_5042082908" evidence="2">
    <location>
        <begin position="26"/>
        <end position="94"/>
    </location>
</feature>
<evidence type="ECO:0000256" key="1">
    <source>
        <dbReference type="SAM" id="Phobius"/>
    </source>
</evidence>
<sequence length="94" mass="10970">MELGGVSYALCGLVFFVSLLPMLCCYEGSPWCLVVDQVFQLVYALIFNYHKTLLFFFFYFYIAITKKEKKIINSTLCELMRQASFQKSNTLSYE</sequence>
<proteinExistence type="predicted"/>
<comment type="caution">
    <text evidence="3">The sequence shown here is derived from an EMBL/GenBank/DDBJ whole genome shotgun (WGS) entry which is preliminary data.</text>
</comment>
<keyword evidence="4" id="KW-1185">Reference proteome</keyword>
<evidence type="ECO:0000313" key="4">
    <source>
        <dbReference type="Proteomes" id="UP001229421"/>
    </source>
</evidence>
<evidence type="ECO:0000256" key="2">
    <source>
        <dbReference type="SAM" id="SignalP"/>
    </source>
</evidence>
<gene>
    <name evidence="3" type="ORF">QVD17_27143</name>
</gene>
<keyword evidence="1" id="KW-0812">Transmembrane</keyword>
<dbReference type="Proteomes" id="UP001229421">
    <property type="component" value="Unassembled WGS sequence"/>
</dbReference>
<organism evidence="3 4">
    <name type="scientific">Tagetes erecta</name>
    <name type="common">African marigold</name>
    <dbReference type="NCBI Taxonomy" id="13708"/>
    <lineage>
        <taxon>Eukaryota</taxon>
        <taxon>Viridiplantae</taxon>
        <taxon>Streptophyta</taxon>
        <taxon>Embryophyta</taxon>
        <taxon>Tracheophyta</taxon>
        <taxon>Spermatophyta</taxon>
        <taxon>Magnoliopsida</taxon>
        <taxon>eudicotyledons</taxon>
        <taxon>Gunneridae</taxon>
        <taxon>Pentapetalae</taxon>
        <taxon>asterids</taxon>
        <taxon>campanulids</taxon>
        <taxon>Asterales</taxon>
        <taxon>Asteraceae</taxon>
        <taxon>Asteroideae</taxon>
        <taxon>Heliantheae alliance</taxon>
        <taxon>Tageteae</taxon>
        <taxon>Tagetes</taxon>
    </lineage>
</organism>